<evidence type="ECO:0000313" key="13">
    <source>
        <dbReference type="EMBL" id="NGY06779.1"/>
    </source>
</evidence>
<dbReference type="PANTHER" id="PTHR12563:SF17">
    <property type="entry name" value="DIHYDROXYACETONE PHOSPHATE ACYLTRANSFERASE"/>
    <property type="match status" value="1"/>
</dbReference>
<dbReference type="PIRSF" id="PIRSF000437">
    <property type="entry name" value="GPAT_DHAPAT"/>
    <property type="match status" value="1"/>
</dbReference>
<comment type="similarity">
    <text evidence="3">Belongs to the GPAT/DAPAT family.</text>
</comment>
<evidence type="ECO:0000256" key="7">
    <source>
        <dbReference type="ARBA" id="ARBA00023136"/>
    </source>
</evidence>
<evidence type="ECO:0000256" key="5">
    <source>
        <dbReference type="ARBA" id="ARBA00013432"/>
    </source>
</evidence>
<dbReference type="GO" id="GO:0004366">
    <property type="term" value="F:glycerol-3-phosphate O-acyltransferase activity"/>
    <property type="evidence" value="ECO:0007669"/>
    <property type="project" value="UniProtKB-EC"/>
</dbReference>
<evidence type="ECO:0000256" key="9">
    <source>
        <dbReference type="ARBA" id="ARBA00023264"/>
    </source>
</evidence>
<comment type="caution">
    <text evidence="13">The sequence shown here is derived from an EMBL/GenBank/DDBJ whole genome shotgun (WGS) entry which is preliminary data.</text>
</comment>
<evidence type="ECO:0000256" key="3">
    <source>
        <dbReference type="ARBA" id="ARBA00007937"/>
    </source>
</evidence>
<dbReference type="AlphaFoldDB" id="A0A6M2BY21"/>
<dbReference type="PANTHER" id="PTHR12563">
    <property type="entry name" value="GLYCEROL-3-PHOSPHATE ACYLTRANSFERASE"/>
    <property type="match status" value="1"/>
</dbReference>
<dbReference type="GO" id="GO:0012505">
    <property type="term" value="C:endomembrane system"/>
    <property type="evidence" value="ECO:0007669"/>
    <property type="project" value="UniProtKB-SubCell"/>
</dbReference>
<keyword evidence="6 13" id="KW-0808">Transferase</keyword>
<dbReference type="GO" id="GO:0005886">
    <property type="term" value="C:plasma membrane"/>
    <property type="evidence" value="ECO:0007669"/>
    <property type="project" value="TreeGrafter"/>
</dbReference>
<evidence type="ECO:0000256" key="6">
    <source>
        <dbReference type="ARBA" id="ARBA00022679"/>
    </source>
</evidence>
<evidence type="ECO:0000256" key="8">
    <source>
        <dbReference type="ARBA" id="ARBA00023209"/>
    </source>
</evidence>
<organism evidence="13 14">
    <name type="scientific">Solimonas terrae</name>
    <dbReference type="NCBI Taxonomy" id="1396819"/>
    <lineage>
        <taxon>Bacteria</taxon>
        <taxon>Pseudomonadati</taxon>
        <taxon>Pseudomonadota</taxon>
        <taxon>Gammaproteobacteria</taxon>
        <taxon>Nevskiales</taxon>
        <taxon>Nevskiaceae</taxon>
        <taxon>Solimonas</taxon>
    </lineage>
</organism>
<dbReference type="Pfam" id="PF01553">
    <property type="entry name" value="Acyltransferase"/>
    <property type="match status" value="1"/>
</dbReference>
<evidence type="ECO:0000256" key="2">
    <source>
        <dbReference type="ARBA" id="ARBA00004765"/>
    </source>
</evidence>
<gene>
    <name evidence="13" type="ORF">G7Y85_18550</name>
</gene>
<name>A0A6M2BY21_9GAMM</name>
<dbReference type="SUPFAM" id="SSF69593">
    <property type="entry name" value="Glycerol-3-phosphate (1)-acyltransferase"/>
    <property type="match status" value="1"/>
</dbReference>
<evidence type="ECO:0000256" key="4">
    <source>
        <dbReference type="ARBA" id="ARBA00013113"/>
    </source>
</evidence>
<keyword evidence="8" id="KW-0443">Lipid metabolism</keyword>
<dbReference type="UniPathway" id="UPA00557">
    <property type="reaction ID" value="UER00612"/>
</dbReference>
<dbReference type="Proteomes" id="UP000472676">
    <property type="component" value="Unassembled WGS sequence"/>
</dbReference>
<comment type="subcellular location">
    <subcellularLocation>
        <location evidence="1">Endomembrane system</location>
        <topology evidence="1">Peripheral membrane protein</topology>
    </subcellularLocation>
</comment>
<evidence type="ECO:0000313" key="14">
    <source>
        <dbReference type="Proteomes" id="UP000472676"/>
    </source>
</evidence>
<keyword evidence="10 13" id="KW-0012">Acyltransferase</keyword>
<dbReference type="Pfam" id="PF19277">
    <property type="entry name" value="GPAT_C"/>
    <property type="match status" value="1"/>
</dbReference>
<keyword evidence="14" id="KW-1185">Reference proteome</keyword>
<dbReference type="EC" id="2.3.1.15" evidence="4"/>
<dbReference type="RefSeq" id="WP_166261003.1">
    <property type="nucleotide sequence ID" value="NZ_JAAMOW010000010.1"/>
</dbReference>
<dbReference type="CDD" id="cd07993">
    <property type="entry name" value="LPLAT_DHAPAT-like"/>
    <property type="match status" value="1"/>
</dbReference>
<keyword evidence="8" id="KW-0594">Phospholipid biosynthesis</keyword>
<dbReference type="SMART" id="SM00563">
    <property type="entry name" value="PlsC"/>
    <property type="match status" value="1"/>
</dbReference>
<dbReference type="InterPro" id="IPR041728">
    <property type="entry name" value="GPAT/DHAPAT_LPLAT"/>
</dbReference>
<evidence type="ECO:0000256" key="11">
    <source>
        <dbReference type="ARBA" id="ARBA00048427"/>
    </source>
</evidence>
<evidence type="ECO:0000259" key="12">
    <source>
        <dbReference type="SMART" id="SM00563"/>
    </source>
</evidence>
<dbReference type="EMBL" id="JAAMOW010000010">
    <property type="protein sequence ID" value="NGY06779.1"/>
    <property type="molecule type" value="Genomic_DNA"/>
</dbReference>
<comment type="catalytic activity">
    <reaction evidence="11">
        <text>sn-glycerol 3-phosphate + an acyl-CoA = a 1-acyl-sn-glycero-3-phosphate + CoA</text>
        <dbReference type="Rhea" id="RHEA:15325"/>
        <dbReference type="ChEBI" id="CHEBI:57287"/>
        <dbReference type="ChEBI" id="CHEBI:57597"/>
        <dbReference type="ChEBI" id="CHEBI:57970"/>
        <dbReference type="ChEBI" id="CHEBI:58342"/>
        <dbReference type="EC" id="2.3.1.15"/>
    </reaction>
</comment>
<feature type="domain" description="Phospholipid/glycerol acyltransferase" evidence="12">
    <location>
        <begin position="106"/>
        <end position="233"/>
    </location>
</feature>
<keyword evidence="9" id="KW-1208">Phospholipid metabolism</keyword>
<evidence type="ECO:0000256" key="1">
    <source>
        <dbReference type="ARBA" id="ARBA00004184"/>
    </source>
</evidence>
<dbReference type="GO" id="GO:0016024">
    <property type="term" value="P:CDP-diacylglycerol biosynthetic process"/>
    <property type="evidence" value="ECO:0007669"/>
    <property type="project" value="UniProtKB-UniPathway"/>
</dbReference>
<dbReference type="InterPro" id="IPR002123">
    <property type="entry name" value="Plipid/glycerol_acylTrfase"/>
</dbReference>
<dbReference type="InterPro" id="IPR045520">
    <property type="entry name" value="GPAT/DHAPAT_C"/>
</dbReference>
<dbReference type="InterPro" id="IPR022284">
    <property type="entry name" value="GPAT/DHAPAT"/>
</dbReference>
<comment type="pathway">
    <text evidence="2">Phospholipid metabolism; CDP-diacylglycerol biosynthesis; CDP-diacylglycerol from sn-glycerol 3-phosphate: step 1/3.</text>
</comment>
<sequence>MISELAMYHPALAATLVARKRVARTVAGTERFAEQIAILSSRIGRSEKEVMSQASRNLMEIVTVQSPAFATMFDYGLGPMHTRAWTVDADTEGLARLKELNREHALVFLPTHRSYADPFILSRLMRDTGMKRNHILGGNNLGFWPMGAIVRRCGGILIRRSFQDDEIYKLVVREYLGYIARAKANLEWYMEGGRSRTGKVRSPRYGLLSYLISAIESGGVDDMLLVPVSNTYDQLHEVNLMAAEEAGAIKAKEGLAWLAGYARMQQKWIGKCYVRFGEPLSLRDALARADSEGPGKWTVAKIAFEVFQRINRVTPVTAQALVTMALLAVRDRALTLGDVHELVHLLLDYARIRELPTSQLEHLHEQAGVEMTLQTLVESGVVNLYGAGLRPVYKIEAGQHSVAAFYRNSAIHWFVNRAILEVVMVETSEHDDPDTTERGWESIFALRDLLKFEFFFSDKPAFREEMKSEASVLCDAFRERIGSQQGRRRMLSEAPFLVAHRVLTPFLEAYFIVADRLAEQPTDRKVDKKALIDECVAVGRQYVLEQRLHNPECVSREVFGNALALAANRGLLMPVGGDLAERRRAFKDELWDAVRRVAAVDELDQSRHAIIGKVHA</sequence>
<accession>A0A6M2BY21</accession>
<keyword evidence="8" id="KW-0444">Lipid biosynthesis</keyword>
<keyword evidence="7" id="KW-0472">Membrane</keyword>
<reference evidence="13 14" key="1">
    <citation type="journal article" date="2014" name="Int. J. Syst. Evol. Microbiol.">
        <title>Solimonas terrae sp. nov., isolated from soil.</title>
        <authorList>
            <person name="Kim S.J."/>
            <person name="Moon J.Y."/>
            <person name="Weon H.Y."/>
            <person name="Ahn J.H."/>
            <person name="Chen W.M."/>
            <person name="Kwon S.W."/>
        </authorList>
    </citation>
    <scope>NUCLEOTIDE SEQUENCE [LARGE SCALE GENOMIC DNA]</scope>
    <source>
        <strain evidence="13 14">KIS83-12</strain>
    </source>
</reference>
<protein>
    <recommendedName>
        <fullName evidence="5">Glycerol-3-phosphate acyltransferase</fullName>
        <ecNumber evidence="4">2.3.1.15</ecNumber>
    </recommendedName>
</protein>
<proteinExistence type="inferred from homology"/>
<evidence type="ECO:0000256" key="10">
    <source>
        <dbReference type="ARBA" id="ARBA00023315"/>
    </source>
</evidence>